<dbReference type="CDD" id="cd03505">
    <property type="entry name" value="Delta9-FADS-like"/>
    <property type="match status" value="1"/>
</dbReference>
<dbReference type="PRINTS" id="PR00363">
    <property type="entry name" value="CYTOCHROMEB5"/>
</dbReference>
<keyword evidence="3 16" id="KW-0813">Transport</keyword>
<dbReference type="PROSITE" id="PS00191">
    <property type="entry name" value="CYTOCHROME_B5_1"/>
    <property type="match status" value="1"/>
</dbReference>
<evidence type="ECO:0000256" key="16">
    <source>
        <dbReference type="PIRNR" id="PIRNR000345"/>
    </source>
</evidence>
<keyword evidence="4 16" id="KW-0444">Lipid biosynthesis</keyword>
<gene>
    <name evidence="19" type="primary">Ole 1</name>
</gene>
<dbReference type="GO" id="GO:0004768">
    <property type="term" value="F:stearoyl-CoA 9-desaturase activity"/>
    <property type="evidence" value="ECO:0007669"/>
    <property type="project" value="UniProtKB-UniRule"/>
</dbReference>
<keyword evidence="5 16" id="KW-0349">Heme</keyword>
<keyword evidence="11 16" id="KW-0560">Oxidoreductase</keyword>
<dbReference type="GO" id="GO:0020037">
    <property type="term" value="F:heme binding"/>
    <property type="evidence" value="ECO:0007669"/>
    <property type="project" value="InterPro"/>
</dbReference>
<dbReference type="InterPro" id="IPR036400">
    <property type="entry name" value="Cyt_B5-like_heme/steroid_sf"/>
</dbReference>
<dbReference type="GO" id="GO:0006636">
    <property type="term" value="P:unsaturated fatty acid biosynthetic process"/>
    <property type="evidence" value="ECO:0007669"/>
    <property type="project" value="UniProtKB-UniRule"/>
</dbReference>
<keyword evidence="9 16" id="KW-0249">Electron transport</keyword>
<dbReference type="InterPro" id="IPR018506">
    <property type="entry name" value="Cyt_B5_heme-BS"/>
</dbReference>
<evidence type="ECO:0000256" key="13">
    <source>
        <dbReference type="ARBA" id="ARBA00023098"/>
    </source>
</evidence>
<evidence type="ECO:0000256" key="2">
    <source>
        <dbReference type="ARBA" id="ARBA00009295"/>
    </source>
</evidence>
<dbReference type="EC" id="1.14.19.1" evidence="16"/>
<dbReference type="EMBL" id="Y10422">
    <property type="protein sequence ID" value="CAA71449.1"/>
    <property type="molecule type" value="Genomic_DNA"/>
</dbReference>
<dbReference type="InterPro" id="IPR005804">
    <property type="entry name" value="FA_desaturase_dom"/>
</dbReference>
<comment type="function">
    <text evidence="16">Stearoyl-CoA desaturase that utilizes O(2) and electrons from reduced cytochrome b5 to introduce the first double bond into saturated fatty acyl-CoA substrates.</text>
</comment>
<evidence type="ECO:0000256" key="1">
    <source>
        <dbReference type="ARBA" id="ARBA00004141"/>
    </source>
</evidence>
<dbReference type="FunFam" id="3.10.120.10:FF:000004">
    <property type="entry name" value="Acyl-CoA desaturase"/>
    <property type="match status" value="1"/>
</dbReference>
<dbReference type="GO" id="GO:0005506">
    <property type="term" value="F:iron ion binding"/>
    <property type="evidence" value="ECO:0007669"/>
    <property type="project" value="TreeGrafter"/>
</dbReference>
<dbReference type="InterPro" id="IPR015876">
    <property type="entry name" value="Acyl-CoA_DS"/>
</dbReference>
<feature type="transmembrane region" description="Helical" evidence="17">
    <location>
        <begin position="106"/>
        <end position="127"/>
    </location>
</feature>
<feature type="transmembrane region" description="Helical" evidence="17">
    <location>
        <begin position="139"/>
        <end position="158"/>
    </location>
</feature>
<dbReference type="PANTHER" id="PTHR11351:SF31">
    <property type="entry name" value="DESATURASE 1, ISOFORM A-RELATED"/>
    <property type="match status" value="1"/>
</dbReference>
<evidence type="ECO:0000256" key="15">
    <source>
        <dbReference type="ARBA" id="ARBA00023160"/>
    </source>
</evidence>
<evidence type="ECO:0000256" key="8">
    <source>
        <dbReference type="ARBA" id="ARBA00022832"/>
    </source>
</evidence>
<dbReference type="AlphaFoldDB" id="P79077"/>
<dbReference type="PRINTS" id="PR00075">
    <property type="entry name" value="FACDDSATRASE"/>
</dbReference>
<dbReference type="Gene3D" id="3.10.120.10">
    <property type="entry name" value="Cytochrome b5-like heme/steroid binding domain"/>
    <property type="match status" value="1"/>
</dbReference>
<comment type="subcellular location">
    <subcellularLocation>
        <location evidence="1">Membrane</location>
        <topology evidence="1">Multi-pass membrane protein</topology>
    </subcellularLocation>
</comment>
<dbReference type="Pfam" id="PF00173">
    <property type="entry name" value="Cyt-b5"/>
    <property type="match status" value="1"/>
</dbReference>
<keyword evidence="6 17" id="KW-0812">Transmembrane</keyword>
<keyword evidence="13 16" id="KW-0443">Lipid metabolism</keyword>
<evidence type="ECO:0000313" key="19">
    <source>
        <dbReference type="EMBL" id="CAA71449.1"/>
    </source>
</evidence>
<evidence type="ECO:0000256" key="9">
    <source>
        <dbReference type="ARBA" id="ARBA00022982"/>
    </source>
</evidence>
<keyword evidence="14 17" id="KW-0472">Membrane</keyword>
<dbReference type="SUPFAM" id="SSF55856">
    <property type="entry name" value="Cytochrome b5-like heme/steroid binding domain"/>
    <property type="match status" value="1"/>
</dbReference>
<name>P79077_CUTCU</name>
<evidence type="ECO:0000256" key="17">
    <source>
        <dbReference type="SAM" id="Phobius"/>
    </source>
</evidence>
<dbReference type="PROSITE" id="PS50255">
    <property type="entry name" value="CYTOCHROME_B5_2"/>
    <property type="match status" value="1"/>
</dbReference>
<keyword evidence="15 16" id="KW-0275">Fatty acid biosynthesis</keyword>
<keyword evidence="10 17" id="KW-1133">Transmembrane helix</keyword>
<evidence type="ECO:0000256" key="6">
    <source>
        <dbReference type="ARBA" id="ARBA00022692"/>
    </source>
</evidence>
<feature type="domain" description="Cytochrome b5 heme-binding" evidence="18">
    <location>
        <begin position="367"/>
        <end position="449"/>
    </location>
</feature>
<dbReference type="PIRSF" id="PIRSF000345">
    <property type="entry name" value="OLE1"/>
    <property type="match status" value="1"/>
</dbReference>
<dbReference type="PANTHER" id="PTHR11351">
    <property type="entry name" value="ACYL-COA DESATURASE"/>
    <property type="match status" value="1"/>
</dbReference>
<organism evidence="19">
    <name type="scientific">Cutaneotrichosporon curvatum</name>
    <name type="common">Oleaginous yeast</name>
    <name type="synonym">Cryptococcus curvatus</name>
    <dbReference type="NCBI Taxonomy" id="57679"/>
    <lineage>
        <taxon>Eukaryota</taxon>
        <taxon>Fungi</taxon>
        <taxon>Dikarya</taxon>
        <taxon>Basidiomycota</taxon>
        <taxon>Agaricomycotina</taxon>
        <taxon>Tremellomycetes</taxon>
        <taxon>Trichosporonales</taxon>
        <taxon>Trichosporonaceae</taxon>
        <taxon>Cutaneotrichosporon</taxon>
    </lineage>
</organism>
<feature type="transmembrane region" description="Helical" evidence="17">
    <location>
        <begin position="219"/>
        <end position="240"/>
    </location>
</feature>
<evidence type="ECO:0000256" key="10">
    <source>
        <dbReference type="ARBA" id="ARBA00022989"/>
    </source>
</evidence>
<keyword evidence="8 16" id="KW-0276">Fatty acid metabolism</keyword>
<sequence length="493" mass="54718">MSASTATAPPATAPAVANPTPAAASAAAAAPAATKDKAETIDPESEHFVVSQNYVTRTVENMTMLPPVTWSNLLQNIQWISFTALTVPPAMAIYGLCTLELQRKTVIWAIVYYFMTGLGITAGYHRLWAHRAYNASAPLQYFLALCGAGSVQGSIKWWSRGHRAHHRYTDTKLDPYSAHEGFWWAHVGWMLVKPRGKIGVADISDLSRNPVVKWQHNNYVMLMVLMGLVFPTLVAGLGWGDWKGGLLFAGAARLVFVHHSTFCVNSLAHWLGETPFDNKHTPKDHFITALVTVGEGYHNFHHQFPMDFRNAIKWYQYDPTKWFIWTMSNVGLASHLKKFPDNEIKKGQYTMKLQMLQEQSGSIQWPKHSNDLPVISWEDFQAEAKERSLVAIHGFIHDCSSFLEDHPGGIHLIKKAIGTDATTAFFGGVYDHSNAAHNLLAMMRVGILDGGMEVESLKLENLQRSMSVSSMESDAASSASSVSVSSISPRWPH</sequence>
<proteinExistence type="inferred from homology"/>
<dbReference type="SMART" id="SM01117">
    <property type="entry name" value="Cyt-b5"/>
    <property type="match status" value="1"/>
</dbReference>
<accession>P79077</accession>
<comment type="catalytic activity">
    <reaction evidence="16">
        <text>octadecanoyl-CoA + 2 Fe(II)-[cytochrome b5] + O2 + 2 H(+) = (9Z)-octadecenoyl-CoA + 2 Fe(III)-[cytochrome b5] + 2 H2O</text>
        <dbReference type="Rhea" id="RHEA:19721"/>
        <dbReference type="Rhea" id="RHEA-COMP:10438"/>
        <dbReference type="Rhea" id="RHEA-COMP:10439"/>
        <dbReference type="ChEBI" id="CHEBI:15377"/>
        <dbReference type="ChEBI" id="CHEBI:15378"/>
        <dbReference type="ChEBI" id="CHEBI:15379"/>
        <dbReference type="ChEBI" id="CHEBI:29033"/>
        <dbReference type="ChEBI" id="CHEBI:29034"/>
        <dbReference type="ChEBI" id="CHEBI:57387"/>
        <dbReference type="ChEBI" id="CHEBI:57394"/>
        <dbReference type="EC" id="1.14.19.1"/>
    </reaction>
</comment>
<evidence type="ECO:0000256" key="14">
    <source>
        <dbReference type="ARBA" id="ARBA00023136"/>
    </source>
</evidence>
<evidence type="ECO:0000256" key="11">
    <source>
        <dbReference type="ARBA" id="ARBA00023002"/>
    </source>
</evidence>
<keyword evidence="7 16" id="KW-0479">Metal-binding</keyword>
<evidence type="ECO:0000256" key="4">
    <source>
        <dbReference type="ARBA" id="ARBA00022516"/>
    </source>
</evidence>
<evidence type="ECO:0000256" key="7">
    <source>
        <dbReference type="ARBA" id="ARBA00022723"/>
    </source>
</evidence>
<evidence type="ECO:0000256" key="12">
    <source>
        <dbReference type="ARBA" id="ARBA00023004"/>
    </source>
</evidence>
<comment type="similarity">
    <text evidence="2 16">Belongs to the fatty acid desaturase type 1 family.</text>
</comment>
<dbReference type="GO" id="GO:0005789">
    <property type="term" value="C:endoplasmic reticulum membrane"/>
    <property type="evidence" value="ECO:0007669"/>
    <property type="project" value="TreeGrafter"/>
</dbReference>
<dbReference type="SMR" id="P79077"/>
<keyword evidence="12 16" id="KW-0408">Iron</keyword>
<dbReference type="InterPro" id="IPR001199">
    <property type="entry name" value="Cyt_B5-like_heme/steroid-bd"/>
</dbReference>
<evidence type="ECO:0000256" key="5">
    <source>
        <dbReference type="ARBA" id="ARBA00022617"/>
    </source>
</evidence>
<protein>
    <recommendedName>
        <fullName evidence="16">Acyl-CoA desaturase</fullName>
        <ecNumber evidence="16">1.14.19.1</ecNumber>
    </recommendedName>
</protein>
<evidence type="ECO:0000259" key="18">
    <source>
        <dbReference type="PROSITE" id="PS50255"/>
    </source>
</evidence>
<dbReference type="Pfam" id="PF00487">
    <property type="entry name" value="FA_desaturase"/>
    <property type="match status" value="1"/>
</dbReference>
<comment type="cofactor">
    <cofactor evidence="16">
        <name>Fe(2+)</name>
        <dbReference type="ChEBI" id="CHEBI:29033"/>
    </cofactor>
    <text evidence="16">Expected to bind 2 Fe(2+) ions per subunit.</text>
</comment>
<reference evidence="19" key="2">
    <citation type="submission" date="1997-01" db="EMBL/GenBank/DDBJ databases">
        <authorList>
            <person name="Springer J."/>
        </authorList>
    </citation>
    <scope>NUCLEOTIDE SEQUENCE</scope>
    <source>
        <strain evidence="19">CBS 570</strain>
    </source>
</reference>
<dbReference type="PIR" id="S71634">
    <property type="entry name" value="S71634"/>
</dbReference>
<reference evidence="19" key="1">
    <citation type="journal article" date="1996" name="Yeast">
        <title>Isolation and characterization of a delta-9 fatty acid desaturase gene from the oleaginous yeast Cryptococcus curvatus CBS 570.</title>
        <authorList>
            <person name="Meesters P.A."/>
            <person name="Eggink G."/>
        </authorList>
    </citation>
    <scope>NUCLEOTIDE SEQUENCE</scope>
    <source>
        <strain evidence="19">CBS 570</strain>
    </source>
</reference>
<dbReference type="InterPro" id="IPR009160">
    <property type="entry name" value="Acyl-CoA_deSatase_haem/ster-bd"/>
</dbReference>
<evidence type="ECO:0000256" key="3">
    <source>
        <dbReference type="ARBA" id="ARBA00022448"/>
    </source>
</evidence>
<feature type="transmembrane region" description="Helical" evidence="17">
    <location>
        <begin position="77"/>
        <end position="99"/>
    </location>
</feature>